<dbReference type="PANTHER" id="PTHR47534:SF3">
    <property type="entry name" value="ALCOHOL DEHYDROGENASE-LIKE C-TERMINAL DOMAIN-CONTAINING PROTEIN"/>
    <property type="match status" value="1"/>
</dbReference>
<feature type="region of interest" description="Disordered" evidence="2">
    <location>
        <begin position="276"/>
        <end position="307"/>
    </location>
</feature>
<keyword evidence="1" id="KW-0560">Oxidoreductase</keyword>
<dbReference type="EMBL" id="JAPDRK010000021">
    <property type="protein sequence ID" value="KAJ9603606.1"/>
    <property type="molecule type" value="Genomic_DNA"/>
</dbReference>
<dbReference type="PANTHER" id="PTHR47534">
    <property type="entry name" value="YALI0E05731P"/>
    <property type="match status" value="1"/>
</dbReference>
<accession>A0AA39CCV7</accession>
<dbReference type="Pfam" id="PF00106">
    <property type="entry name" value="adh_short"/>
    <property type="match status" value="1"/>
</dbReference>
<organism evidence="3 4">
    <name type="scientific">Cladophialophora chaetospira</name>
    <dbReference type="NCBI Taxonomy" id="386627"/>
    <lineage>
        <taxon>Eukaryota</taxon>
        <taxon>Fungi</taxon>
        <taxon>Dikarya</taxon>
        <taxon>Ascomycota</taxon>
        <taxon>Pezizomycotina</taxon>
        <taxon>Eurotiomycetes</taxon>
        <taxon>Chaetothyriomycetidae</taxon>
        <taxon>Chaetothyriales</taxon>
        <taxon>Herpotrichiellaceae</taxon>
        <taxon>Cladophialophora</taxon>
    </lineage>
</organism>
<dbReference type="InterPro" id="IPR002347">
    <property type="entry name" value="SDR_fam"/>
</dbReference>
<feature type="compositionally biased region" description="Polar residues" evidence="2">
    <location>
        <begin position="287"/>
        <end position="301"/>
    </location>
</feature>
<reference evidence="3" key="1">
    <citation type="submission" date="2022-10" db="EMBL/GenBank/DDBJ databases">
        <title>Culturing micro-colonial fungi from biological soil crusts in the Mojave desert and describing Neophaeococcomyces mojavensis, and introducing the new genera and species Taxawa tesnikishii.</title>
        <authorList>
            <person name="Kurbessoian T."/>
            <person name="Stajich J.E."/>
        </authorList>
    </citation>
    <scope>NUCLEOTIDE SEQUENCE</scope>
    <source>
        <strain evidence="3">TK_41</strain>
    </source>
</reference>
<evidence type="ECO:0000256" key="1">
    <source>
        <dbReference type="ARBA" id="ARBA00023002"/>
    </source>
</evidence>
<evidence type="ECO:0008006" key="5">
    <source>
        <dbReference type="Google" id="ProtNLM"/>
    </source>
</evidence>
<dbReference type="Proteomes" id="UP001172673">
    <property type="component" value="Unassembled WGS sequence"/>
</dbReference>
<evidence type="ECO:0000313" key="3">
    <source>
        <dbReference type="EMBL" id="KAJ9603606.1"/>
    </source>
</evidence>
<gene>
    <name evidence="3" type="ORF">H2200_011792</name>
</gene>
<keyword evidence="4" id="KW-1185">Reference proteome</keyword>
<dbReference type="SUPFAM" id="SSF51735">
    <property type="entry name" value="NAD(P)-binding Rossmann-fold domains"/>
    <property type="match status" value="1"/>
</dbReference>
<dbReference type="InterPro" id="IPR052228">
    <property type="entry name" value="Sec_Metab_Biosynth_Oxidored"/>
</dbReference>
<comment type="caution">
    <text evidence="3">The sequence shown here is derived from an EMBL/GenBank/DDBJ whole genome shotgun (WGS) entry which is preliminary data.</text>
</comment>
<proteinExistence type="predicted"/>
<dbReference type="AlphaFoldDB" id="A0AA39CCV7"/>
<name>A0AA39CCV7_9EURO</name>
<evidence type="ECO:0000313" key="4">
    <source>
        <dbReference type="Proteomes" id="UP001172673"/>
    </source>
</evidence>
<dbReference type="InterPro" id="IPR036291">
    <property type="entry name" value="NAD(P)-bd_dom_sf"/>
</dbReference>
<dbReference type="GO" id="GO:0016491">
    <property type="term" value="F:oxidoreductase activity"/>
    <property type="evidence" value="ECO:0007669"/>
    <property type="project" value="UniProtKB-KW"/>
</dbReference>
<dbReference type="Gene3D" id="3.40.50.720">
    <property type="entry name" value="NAD(P)-binding Rossmann-like Domain"/>
    <property type="match status" value="1"/>
</dbReference>
<protein>
    <recommendedName>
        <fullName evidence="5">NAD(P)-binding protein</fullName>
    </recommendedName>
</protein>
<evidence type="ECO:0000256" key="2">
    <source>
        <dbReference type="SAM" id="MobiDB-lite"/>
    </source>
</evidence>
<sequence>MVKLEAVRASNSSLVQRQPLVAVFFGGTGGIGSYTIRELASAEAKNGGKGLRAYVIGRNAKSAEEIIADCRRICPKGEFRFIKAGDLSLIKEVDRLCEEVKKAEEEYGSDGRIDYLMVSQGGIPYLPRKGSVTDSSEGIDVTMSLMYYSRMRIITKLLPLLLKSQLPATVVSVYAAGAEDKLYQDDLSLRNLKIYTYNYARSHMCYMHTLFFEALSQQYPGKLSLIHIFPGLVPGPGFHNPELPLWFRILFHYIMLPLFGRWITMKPEESGQRMLNLATGQHPPGQASVSPAKTSTSTSDALVTGTDGKPGSGVYSLTWSGESNYPVKKYETLDKEELRKKVWEHTTKAFSVIEKGGVFTE</sequence>